<dbReference type="InterPro" id="IPR007873">
    <property type="entry name" value="Glycosyltransferase_ALG3"/>
</dbReference>
<evidence type="ECO:0000256" key="11">
    <source>
        <dbReference type="SAM" id="Coils"/>
    </source>
</evidence>
<keyword evidence="5" id="KW-0808">Transferase</keyword>
<evidence type="ECO:0000313" key="16">
    <source>
        <dbReference type="Proteomes" id="UP001158576"/>
    </source>
</evidence>
<dbReference type="Gene3D" id="1.20.5.110">
    <property type="match status" value="1"/>
</dbReference>
<dbReference type="Pfam" id="PF00170">
    <property type="entry name" value="bZIP_1"/>
    <property type="match status" value="1"/>
</dbReference>
<keyword evidence="7" id="KW-0256">Endoplasmic reticulum</keyword>
<evidence type="ECO:0000256" key="5">
    <source>
        <dbReference type="ARBA" id="ARBA00022679"/>
    </source>
</evidence>
<dbReference type="PROSITE" id="PS50192">
    <property type="entry name" value="T_SNARE"/>
    <property type="match status" value="1"/>
</dbReference>
<keyword evidence="16" id="KW-1185">Reference proteome</keyword>
<accession>A0ABN7RYZ8</accession>
<comment type="pathway">
    <text evidence="2">Protein modification; protein glycosylation.</text>
</comment>
<keyword evidence="11" id="KW-0175">Coiled coil</keyword>
<comment type="subcellular location">
    <subcellularLocation>
        <location evidence="1">Endoplasmic reticulum membrane</location>
        <topology evidence="1">Multi-pass membrane protein</topology>
    </subcellularLocation>
</comment>
<keyword evidence="8 12" id="KW-1133">Transmembrane helix</keyword>
<evidence type="ECO:0000256" key="10">
    <source>
        <dbReference type="ARBA" id="ARBA00049506"/>
    </source>
</evidence>
<dbReference type="CDD" id="cd15852">
    <property type="entry name" value="SNARE_Syntaxin8"/>
    <property type="match status" value="1"/>
</dbReference>
<evidence type="ECO:0000256" key="4">
    <source>
        <dbReference type="ARBA" id="ARBA00022676"/>
    </source>
</evidence>
<feature type="transmembrane region" description="Helical" evidence="12">
    <location>
        <begin position="175"/>
        <end position="199"/>
    </location>
</feature>
<keyword evidence="6 12" id="KW-0812">Transmembrane</keyword>
<feature type="transmembrane region" description="Helical" evidence="12">
    <location>
        <begin position="100"/>
        <end position="117"/>
    </location>
</feature>
<feature type="transmembrane region" description="Helical" evidence="12">
    <location>
        <begin position="343"/>
        <end position="367"/>
    </location>
</feature>
<name>A0ABN7RYZ8_OIKDI</name>
<feature type="domain" description="BZIP" evidence="14">
    <location>
        <begin position="519"/>
        <end position="582"/>
    </location>
</feature>
<sequence length="816" mass="94620">MIRSLIDLFCSPRFSRHFAVLLFLAELVFNYGIVKYRKYTEIDWKAYMQEVEGYLNGSTNYMELKGDTGPLVYPGGFVYLYSFLYKITDNGADIFKAQQIFAGFYMMQLLVVLMVYCQLAEKARFPPWMMIFASISGYRVHSIFSLRMFNDGPANILAWIAVYCFMNKKWTFGSIMYSLAISIKMNNLLFLPGICVVFMRNLRIPHTIFQFIVILLVQVAVGYEFLSTYPREYMAKAFEFNRKFFHKWTVNFRFLDEETFLDDNFHRALLGLHLLFLVLFCSKRWMPKRFGTTLLSFPLAVFNTIRNHGSEQTCPLLTADILFTSNFIGIVFARSLHYQFYVWYYHSLPLLVRMAGFNSLVSILIFFSYENVTMEDSAHIFELLFHDSAETQLENYKADLEDLFKERPEKYERDVEIDCFFAQPEVQDAQERDSPTSSNSTTVSCDFVEDEQEMEKSVTFSCNGTSDLPRHIQDVRERVKKELGVKTNLNLTDEERRLLKEEGVELPEDLPLTKAEERVLKKVRRKIRNKRSAVESRRRKKEHFDKVEGELGRYQNENDDLKKRVNFLERQNMILMNQLRKLQESVMMIPQSGSACALCVMIFSLFVFCYPGAVGPLTFDGGENLYPIIDNEKFQPVAGFKGRKILSADYVDEIANETENAPPEPVPEIQEALTASSHRSVMPQSPEDYIISQAQQDFIIQIYEISILEYLRMSDSDEAPLLSEQQTIQQQDQALDDLAAIIRRQRDIGITIGNEVDDQNVVIDTITDMTENSRGRLNRNTENITTLLARDKGNCTLWMIIIVESLPATDTKTKSL</sequence>
<comment type="catalytic activity">
    <reaction evidence="10">
        <text>an alpha-D-Man-(1-&gt;2)-alpha-D-Man-(1-&gt;2)-alpha-D-Man-(1-&gt;3)-[alpha-D-Man-(1-&gt;6)]-beta-D-Man-(1-&gt;4)-beta-D-GlcNAc-(1-&gt;4)-alpha-D-GlcNAc-diphospho-di-trans,poly-cis-dolichol + a di-trans,poly-cis-dolichyl beta-D-mannosyl phosphate = an alpha-D-Man-(1-&gt;2)-alpha-D-Man-(1-&gt;2)-alpha-D-Man-(1-&gt;3)-[alpha-D-Man-(1-&gt;3)-alpha-D-Man-(1-&gt;6)]-beta-D-Man-(1-&gt;4)-beta-D-GlcNAc-(1-&gt;4)-alpha-D-GlcNAc-diphospho-di-trans,poly-cis-dolichol + a di-trans,poly-cis-dolichyl phosphate + H(+)</text>
        <dbReference type="Rhea" id="RHEA:29527"/>
        <dbReference type="Rhea" id="RHEA-COMP:19498"/>
        <dbReference type="Rhea" id="RHEA-COMP:19501"/>
        <dbReference type="Rhea" id="RHEA-COMP:19516"/>
        <dbReference type="Rhea" id="RHEA-COMP:19517"/>
        <dbReference type="ChEBI" id="CHEBI:15378"/>
        <dbReference type="ChEBI" id="CHEBI:57683"/>
        <dbReference type="ChEBI" id="CHEBI:58211"/>
        <dbReference type="ChEBI" id="CHEBI:132515"/>
        <dbReference type="ChEBI" id="CHEBI:132516"/>
        <dbReference type="EC" id="2.4.1.258"/>
    </reaction>
    <physiologicalReaction direction="left-to-right" evidence="10">
        <dbReference type="Rhea" id="RHEA:29528"/>
    </physiologicalReaction>
</comment>
<dbReference type="SUPFAM" id="SSF57959">
    <property type="entry name" value="Leucine zipper domain"/>
    <property type="match status" value="1"/>
</dbReference>
<evidence type="ECO:0000256" key="8">
    <source>
        <dbReference type="ARBA" id="ARBA00022989"/>
    </source>
</evidence>
<evidence type="ECO:0000256" key="3">
    <source>
        <dbReference type="ARBA" id="ARBA00011964"/>
    </source>
</evidence>
<feature type="transmembrane region" description="Helical" evidence="12">
    <location>
        <begin position="265"/>
        <end position="282"/>
    </location>
</feature>
<feature type="transmembrane region" description="Helical" evidence="12">
    <location>
        <begin position="208"/>
        <end position="226"/>
    </location>
</feature>
<evidence type="ECO:0000256" key="1">
    <source>
        <dbReference type="ARBA" id="ARBA00004477"/>
    </source>
</evidence>
<evidence type="ECO:0000256" key="7">
    <source>
        <dbReference type="ARBA" id="ARBA00022824"/>
    </source>
</evidence>
<dbReference type="PROSITE" id="PS00036">
    <property type="entry name" value="BZIP_BASIC"/>
    <property type="match status" value="1"/>
</dbReference>
<evidence type="ECO:0000259" key="14">
    <source>
        <dbReference type="PROSITE" id="PS50217"/>
    </source>
</evidence>
<dbReference type="InterPro" id="IPR041875">
    <property type="entry name" value="Syntaxin-8_SNARE"/>
</dbReference>
<dbReference type="Gene3D" id="1.20.5.170">
    <property type="match status" value="1"/>
</dbReference>
<dbReference type="EMBL" id="OU015568">
    <property type="protein sequence ID" value="CAG5087206.1"/>
    <property type="molecule type" value="Genomic_DNA"/>
</dbReference>
<keyword evidence="9 12" id="KW-0472">Membrane</keyword>
<dbReference type="PANTHER" id="PTHR12646:SF0">
    <property type="entry name" value="DOL-P-MAN:MAN(5)GLCNAC(2)-PP-DOL ALPHA-1,3-MANNOSYLTRANSFERASE"/>
    <property type="match status" value="1"/>
</dbReference>
<dbReference type="InterPro" id="IPR004827">
    <property type="entry name" value="bZIP"/>
</dbReference>
<evidence type="ECO:0000256" key="12">
    <source>
        <dbReference type="SAM" id="Phobius"/>
    </source>
</evidence>
<dbReference type="InterPro" id="IPR000727">
    <property type="entry name" value="T_SNARE_dom"/>
</dbReference>
<feature type="coiled-coil region" evidence="11">
    <location>
        <begin position="544"/>
        <end position="585"/>
    </location>
</feature>
<gene>
    <name evidence="15" type="ORF">OKIOD_LOCUS3040</name>
</gene>
<feature type="transmembrane region" description="Helical" evidence="12">
    <location>
        <begin position="14"/>
        <end position="34"/>
    </location>
</feature>
<evidence type="ECO:0000256" key="9">
    <source>
        <dbReference type="ARBA" id="ARBA00023136"/>
    </source>
</evidence>
<evidence type="ECO:0000313" key="15">
    <source>
        <dbReference type="EMBL" id="CAG5087206.1"/>
    </source>
</evidence>
<evidence type="ECO:0000256" key="6">
    <source>
        <dbReference type="ARBA" id="ARBA00022692"/>
    </source>
</evidence>
<reference evidence="15 16" key="1">
    <citation type="submission" date="2021-04" db="EMBL/GenBank/DDBJ databases">
        <authorList>
            <person name="Bliznina A."/>
        </authorList>
    </citation>
    <scope>NUCLEOTIDE SEQUENCE [LARGE SCALE GENOMIC DNA]</scope>
</reference>
<dbReference type="EC" id="2.4.1.258" evidence="3"/>
<organism evidence="15 16">
    <name type="scientific">Oikopleura dioica</name>
    <name type="common">Tunicate</name>
    <dbReference type="NCBI Taxonomy" id="34765"/>
    <lineage>
        <taxon>Eukaryota</taxon>
        <taxon>Metazoa</taxon>
        <taxon>Chordata</taxon>
        <taxon>Tunicata</taxon>
        <taxon>Appendicularia</taxon>
        <taxon>Copelata</taxon>
        <taxon>Oikopleuridae</taxon>
        <taxon>Oikopleura</taxon>
    </lineage>
</organism>
<feature type="domain" description="T-SNARE coiled-coil homology" evidence="13">
    <location>
        <begin position="725"/>
        <end position="787"/>
    </location>
</feature>
<protein>
    <recommendedName>
        <fullName evidence="3">dolichyl-P-Man:Man5GlcNAc2-PP-dolichol alpha-1,3-mannosyltransferase</fullName>
        <ecNumber evidence="3">2.4.1.258</ecNumber>
    </recommendedName>
</protein>
<dbReference type="SMART" id="SM00338">
    <property type="entry name" value="BRLZ"/>
    <property type="match status" value="1"/>
</dbReference>
<feature type="transmembrane region" description="Helical" evidence="12">
    <location>
        <begin position="586"/>
        <end position="608"/>
    </location>
</feature>
<dbReference type="PANTHER" id="PTHR12646">
    <property type="entry name" value="NOT56 - RELATED"/>
    <property type="match status" value="1"/>
</dbReference>
<evidence type="ECO:0000259" key="13">
    <source>
        <dbReference type="PROSITE" id="PS50192"/>
    </source>
</evidence>
<dbReference type="SUPFAM" id="SSF58038">
    <property type="entry name" value="SNARE fusion complex"/>
    <property type="match status" value="1"/>
</dbReference>
<dbReference type="Proteomes" id="UP001158576">
    <property type="component" value="Chromosome PAR"/>
</dbReference>
<dbReference type="InterPro" id="IPR046347">
    <property type="entry name" value="bZIP_sf"/>
</dbReference>
<evidence type="ECO:0000256" key="2">
    <source>
        <dbReference type="ARBA" id="ARBA00004922"/>
    </source>
</evidence>
<dbReference type="CDD" id="cd14689">
    <property type="entry name" value="bZIP_CREB3"/>
    <property type="match status" value="1"/>
</dbReference>
<proteinExistence type="predicted"/>
<keyword evidence="4" id="KW-0328">Glycosyltransferase</keyword>
<dbReference type="PROSITE" id="PS50217">
    <property type="entry name" value="BZIP"/>
    <property type="match status" value="1"/>
</dbReference>
<dbReference type="Pfam" id="PF05208">
    <property type="entry name" value="ALG3"/>
    <property type="match status" value="1"/>
</dbReference>
<feature type="transmembrane region" description="Helical" evidence="12">
    <location>
        <begin position="316"/>
        <end position="337"/>
    </location>
</feature>
<dbReference type="SMART" id="SM00397">
    <property type="entry name" value="t_SNARE"/>
    <property type="match status" value="1"/>
</dbReference>